<dbReference type="Gene3D" id="3.30.460.10">
    <property type="entry name" value="Beta Polymerase, domain 2"/>
    <property type="match status" value="1"/>
</dbReference>
<gene>
    <name evidence="2" type="ORF">Daus18300_002343</name>
</gene>
<sequence>MSSRSQPRVNTPEEPGIAEFRKKWGSLQGKYKALTDYVFKLSQDMLDKEKIRGHPVRRPGGTKTLDSAVTTLKKKAVDKGKRFPRLEDVIEELDDLAGVMIATTSSEDWPRVTAWIESNFIGHKTCKTWQGDQSVYKRTQPVFRNYTAQHFRVPLGPELLRARRDLKGLAIEIQLKTEDTASFNSIQHDVMFKPTGTLSKEEEKLQDLMVGASMLAEMTKSIEITKLQKQTLPFTEDGAWRVLKLMMRHGMKLYHIQFLLPLWLALQLCALDNSRDLEDFCQKNTTPHDKGDGEIFLPLFGRGAWFITVALKRQCLSSINETTRVVGKRQRYQERYRAWVLANTFVGLHSIGMHKVIWDFLAKCGYPSSMYRMRCSSLLEFLPFRASTAPPQEPREVLKTMWQNLSSARSVPHFRMIMDLVEMGVYPRLCAPSYDSSPTTNYMRNWVHDKFCPVFWPAELGRPPASKTKSLSQIGRDPGYKDSLAPSDAIVAYLPRHPGEQDTSTGNSGQQTVAQQQQLDWVKVQWDGLSEHWDWTTLAGRSLEDNQTAIRRLCRAQMD</sequence>
<dbReference type="InterPro" id="IPR043519">
    <property type="entry name" value="NT_sf"/>
</dbReference>
<protein>
    <recommendedName>
        <fullName evidence="4">RelA/SpoT domain-containing protein</fullName>
    </recommendedName>
</protein>
<evidence type="ECO:0008006" key="4">
    <source>
        <dbReference type="Google" id="ProtNLM"/>
    </source>
</evidence>
<reference evidence="2 3" key="1">
    <citation type="journal article" date="2024" name="IMA Fungus">
        <title>IMA Genome - F19 : A genome assembly and annotation guide to empower mycologists, including annotated draft genome sequences of Ceratocystis pirilliformis, Diaporthe australafricana, Fusarium ophioides, Paecilomyces lecythidis, and Sporothrix stenoceras.</title>
        <authorList>
            <person name="Aylward J."/>
            <person name="Wilson A.M."/>
            <person name="Visagie C.M."/>
            <person name="Spraker J."/>
            <person name="Barnes I."/>
            <person name="Buitendag C."/>
            <person name="Ceriani C."/>
            <person name="Del Mar Angel L."/>
            <person name="du Plessis D."/>
            <person name="Fuchs T."/>
            <person name="Gasser K."/>
            <person name="Kramer D."/>
            <person name="Li W."/>
            <person name="Munsamy K."/>
            <person name="Piso A."/>
            <person name="Price J.L."/>
            <person name="Sonnekus B."/>
            <person name="Thomas C."/>
            <person name="van der Nest A."/>
            <person name="van Dijk A."/>
            <person name="van Heerden A."/>
            <person name="van Vuuren N."/>
            <person name="Yilmaz N."/>
            <person name="Duong T.A."/>
            <person name="van der Merwe N.A."/>
            <person name="Wingfield M.J."/>
            <person name="Wingfield B.D."/>
        </authorList>
    </citation>
    <scope>NUCLEOTIDE SEQUENCE [LARGE SCALE GENOMIC DNA]</scope>
    <source>
        <strain evidence="2 3">CMW 18300</strain>
    </source>
</reference>
<feature type="region of interest" description="Disordered" evidence="1">
    <location>
        <begin position="496"/>
        <end position="516"/>
    </location>
</feature>
<keyword evidence="3" id="KW-1185">Reference proteome</keyword>
<comment type="caution">
    <text evidence="2">The sequence shown here is derived from an EMBL/GenBank/DDBJ whole genome shotgun (WGS) entry which is preliminary data.</text>
</comment>
<evidence type="ECO:0000256" key="1">
    <source>
        <dbReference type="SAM" id="MobiDB-lite"/>
    </source>
</evidence>
<dbReference type="PANTHER" id="PTHR41773:SF1">
    <property type="entry name" value="RELA_SPOT DOMAIN-CONTAINING PROTEIN"/>
    <property type="match status" value="1"/>
</dbReference>
<evidence type="ECO:0000313" key="3">
    <source>
        <dbReference type="Proteomes" id="UP001583177"/>
    </source>
</evidence>
<accession>A0ABR3XPU8</accession>
<evidence type="ECO:0000313" key="2">
    <source>
        <dbReference type="EMBL" id="KAL1877989.1"/>
    </source>
</evidence>
<feature type="compositionally biased region" description="Polar residues" evidence="1">
    <location>
        <begin position="501"/>
        <end position="516"/>
    </location>
</feature>
<organism evidence="2 3">
    <name type="scientific">Diaporthe australafricana</name>
    <dbReference type="NCBI Taxonomy" id="127596"/>
    <lineage>
        <taxon>Eukaryota</taxon>
        <taxon>Fungi</taxon>
        <taxon>Dikarya</taxon>
        <taxon>Ascomycota</taxon>
        <taxon>Pezizomycotina</taxon>
        <taxon>Sordariomycetes</taxon>
        <taxon>Sordariomycetidae</taxon>
        <taxon>Diaporthales</taxon>
        <taxon>Diaporthaceae</taxon>
        <taxon>Diaporthe</taxon>
    </lineage>
</organism>
<name>A0ABR3XPU8_9PEZI</name>
<dbReference type="EMBL" id="JAWRVE010000013">
    <property type="protein sequence ID" value="KAL1877989.1"/>
    <property type="molecule type" value="Genomic_DNA"/>
</dbReference>
<dbReference type="PANTHER" id="PTHR41773">
    <property type="entry name" value="GTP PYROPHOSPHATASE-RELATED"/>
    <property type="match status" value="1"/>
</dbReference>
<dbReference type="SUPFAM" id="SSF81301">
    <property type="entry name" value="Nucleotidyltransferase"/>
    <property type="match status" value="1"/>
</dbReference>
<dbReference type="Proteomes" id="UP001583177">
    <property type="component" value="Unassembled WGS sequence"/>
</dbReference>
<proteinExistence type="predicted"/>